<dbReference type="PANTHER" id="PTHR34997:SF2">
    <property type="entry name" value="LYSM DOMAIN-CONTAINING PROTEIN-RELATED"/>
    <property type="match status" value="1"/>
</dbReference>
<dbReference type="InterPro" id="IPR052210">
    <property type="entry name" value="LysM1-like"/>
</dbReference>
<evidence type="ECO:0000256" key="4">
    <source>
        <dbReference type="ARBA" id="ARBA00044955"/>
    </source>
</evidence>
<dbReference type="EMBL" id="MU858076">
    <property type="protein sequence ID" value="KAK4215772.1"/>
    <property type="molecule type" value="Genomic_DNA"/>
</dbReference>
<gene>
    <name evidence="6" type="ORF">QBC37DRAFT_371679</name>
</gene>
<dbReference type="AlphaFoldDB" id="A0AAN6YGL3"/>
<dbReference type="Pfam" id="PF01476">
    <property type="entry name" value="LysM"/>
    <property type="match status" value="2"/>
</dbReference>
<dbReference type="SUPFAM" id="SSF54106">
    <property type="entry name" value="LysM domain"/>
    <property type="match status" value="2"/>
</dbReference>
<dbReference type="Proteomes" id="UP001301769">
    <property type="component" value="Unassembled WGS sequence"/>
</dbReference>
<name>A0AAN6YGL3_9PEZI</name>
<sequence length="178" mass="18599">MGGPVGYPFCGPVRATTSTTSPGNGITTPTPTQPDIVNNCDAFYSVKPGEGCAATASKNGISLTQFLAWNRGAGGTNCTGLWGNAYTCVYIIGHTPTTSTTATPTPTKPSNGVQTPTPIQSDMVSNCKKFHFVQDNQTCDVIARQYSISLSNFVTWNPAVGSSCTGLWAKTYACVGLI</sequence>
<dbReference type="CDD" id="cd00118">
    <property type="entry name" value="LysM"/>
    <property type="match status" value="2"/>
</dbReference>
<reference evidence="6" key="1">
    <citation type="journal article" date="2023" name="Mol. Phylogenet. Evol.">
        <title>Genome-scale phylogeny and comparative genomics of the fungal order Sordariales.</title>
        <authorList>
            <person name="Hensen N."/>
            <person name="Bonometti L."/>
            <person name="Westerberg I."/>
            <person name="Brannstrom I.O."/>
            <person name="Guillou S."/>
            <person name="Cros-Aarteil S."/>
            <person name="Calhoun S."/>
            <person name="Haridas S."/>
            <person name="Kuo A."/>
            <person name="Mondo S."/>
            <person name="Pangilinan J."/>
            <person name="Riley R."/>
            <person name="LaButti K."/>
            <person name="Andreopoulos B."/>
            <person name="Lipzen A."/>
            <person name="Chen C."/>
            <person name="Yan M."/>
            <person name="Daum C."/>
            <person name="Ng V."/>
            <person name="Clum A."/>
            <person name="Steindorff A."/>
            <person name="Ohm R.A."/>
            <person name="Martin F."/>
            <person name="Silar P."/>
            <person name="Natvig D.O."/>
            <person name="Lalanne C."/>
            <person name="Gautier V."/>
            <person name="Ament-Velasquez S.L."/>
            <person name="Kruys A."/>
            <person name="Hutchinson M.I."/>
            <person name="Powell A.J."/>
            <person name="Barry K."/>
            <person name="Miller A.N."/>
            <person name="Grigoriev I.V."/>
            <person name="Debuchy R."/>
            <person name="Gladieux P."/>
            <person name="Hiltunen Thoren M."/>
            <person name="Johannesson H."/>
        </authorList>
    </citation>
    <scope>NUCLEOTIDE SEQUENCE</scope>
    <source>
        <strain evidence="6">PSN293</strain>
    </source>
</reference>
<organism evidence="6 7">
    <name type="scientific">Rhypophila decipiens</name>
    <dbReference type="NCBI Taxonomy" id="261697"/>
    <lineage>
        <taxon>Eukaryota</taxon>
        <taxon>Fungi</taxon>
        <taxon>Dikarya</taxon>
        <taxon>Ascomycota</taxon>
        <taxon>Pezizomycotina</taxon>
        <taxon>Sordariomycetes</taxon>
        <taxon>Sordariomycetidae</taxon>
        <taxon>Sordariales</taxon>
        <taxon>Naviculisporaceae</taxon>
        <taxon>Rhypophila</taxon>
    </lineage>
</organism>
<dbReference type="InterPro" id="IPR018392">
    <property type="entry name" value="LysM"/>
</dbReference>
<evidence type="ECO:0000313" key="6">
    <source>
        <dbReference type="EMBL" id="KAK4215772.1"/>
    </source>
</evidence>
<dbReference type="GO" id="GO:0008061">
    <property type="term" value="F:chitin binding"/>
    <property type="evidence" value="ECO:0007669"/>
    <property type="project" value="UniProtKB-KW"/>
</dbReference>
<keyword evidence="2" id="KW-0732">Signal</keyword>
<evidence type="ECO:0000256" key="1">
    <source>
        <dbReference type="ARBA" id="ARBA00022669"/>
    </source>
</evidence>
<proteinExistence type="inferred from homology"/>
<evidence type="ECO:0000256" key="2">
    <source>
        <dbReference type="ARBA" id="ARBA00022729"/>
    </source>
</evidence>
<keyword evidence="3" id="KW-0843">Virulence</keyword>
<comment type="caution">
    <text evidence="6">The sequence shown here is derived from an EMBL/GenBank/DDBJ whole genome shotgun (WGS) entry which is preliminary data.</text>
</comment>
<dbReference type="PANTHER" id="PTHR34997">
    <property type="entry name" value="AM15"/>
    <property type="match status" value="1"/>
</dbReference>
<feature type="domain" description="LysM" evidence="5">
    <location>
        <begin position="129"/>
        <end position="175"/>
    </location>
</feature>
<keyword evidence="1" id="KW-0147">Chitin-binding</keyword>
<protein>
    <submittedName>
        <fullName evidence="6">LysM-like protein</fullName>
    </submittedName>
</protein>
<keyword evidence="7" id="KW-1185">Reference proteome</keyword>
<evidence type="ECO:0000313" key="7">
    <source>
        <dbReference type="Proteomes" id="UP001301769"/>
    </source>
</evidence>
<dbReference type="Gene3D" id="3.10.350.10">
    <property type="entry name" value="LysM domain"/>
    <property type="match status" value="2"/>
</dbReference>
<accession>A0AAN6YGL3</accession>
<comment type="similarity">
    <text evidence="4">Belongs to the secreted LysM effector family.</text>
</comment>
<dbReference type="PROSITE" id="PS51782">
    <property type="entry name" value="LYSM"/>
    <property type="match status" value="2"/>
</dbReference>
<evidence type="ECO:0000259" key="5">
    <source>
        <dbReference type="PROSITE" id="PS51782"/>
    </source>
</evidence>
<reference evidence="6" key="2">
    <citation type="submission" date="2023-05" db="EMBL/GenBank/DDBJ databases">
        <authorList>
            <consortium name="Lawrence Berkeley National Laboratory"/>
            <person name="Steindorff A."/>
            <person name="Hensen N."/>
            <person name="Bonometti L."/>
            <person name="Westerberg I."/>
            <person name="Brannstrom I.O."/>
            <person name="Guillou S."/>
            <person name="Cros-Aarteil S."/>
            <person name="Calhoun S."/>
            <person name="Haridas S."/>
            <person name="Kuo A."/>
            <person name="Mondo S."/>
            <person name="Pangilinan J."/>
            <person name="Riley R."/>
            <person name="Labutti K."/>
            <person name="Andreopoulos B."/>
            <person name="Lipzen A."/>
            <person name="Chen C."/>
            <person name="Yanf M."/>
            <person name="Daum C."/>
            <person name="Ng V."/>
            <person name="Clum A."/>
            <person name="Ohm R."/>
            <person name="Martin F."/>
            <person name="Silar P."/>
            <person name="Natvig D."/>
            <person name="Lalanne C."/>
            <person name="Gautier V."/>
            <person name="Ament-Velasquez S.L."/>
            <person name="Kruys A."/>
            <person name="Hutchinson M.I."/>
            <person name="Powell A.J."/>
            <person name="Barry K."/>
            <person name="Miller A.N."/>
            <person name="Grigoriev I.V."/>
            <person name="Debuchy R."/>
            <person name="Gladieux P."/>
            <person name="Thoren M.H."/>
            <person name="Johannesson H."/>
        </authorList>
    </citation>
    <scope>NUCLEOTIDE SEQUENCE</scope>
    <source>
        <strain evidence="6">PSN293</strain>
    </source>
</reference>
<evidence type="ECO:0000256" key="3">
    <source>
        <dbReference type="ARBA" id="ARBA00023026"/>
    </source>
</evidence>
<dbReference type="InterPro" id="IPR036779">
    <property type="entry name" value="LysM_dom_sf"/>
</dbReference>
<feature type="domain" description="LysM" evidence="5">
    <location>
        <begin position="42"/>
        <end position="89"/>
    </location>
</feature>